<dbReference type="Pfam" id="PF01274">
    <property type="entry name" value="MS_TIM-barrel"/>
    <property type="match status" value="1"/>
</dbReference>
<dbReference type="PANTHER" id="PTHR42902:SF1">
    <property type="entry name" value="MALATE SYNTHASE 1-RELATED"/>
    <property type="match status" value="1"/>
</dbReference>
<evidence type="ECO:0000313" key="5">
    <source>
        <dbReference type="EMBL" id="MVT26737.1"/>
    </source>
</evidence>
<dbReference type="GO" id="GO:0004474">
    <property type="term" value="F:malate synthase activity"/>
    <property type="evidence" value="ECO:0007669"/>
    <property type="project" value="UniProtKB-EC"/>
</dbReference>
<dbReference type="Proteomes" id="UP000460157">
    <property type="component" value="Unassembled WGS sequence"/>
</dbReference>
<proteinExistence type="inferred from homology"/>
<evidence type="ECO:0000313" key="6">
    <source>
        <dbReference type="Proteomes" id="UP000460157"/>
    </source>
</evidence>
<dbReference type="InterPro" id="IPR046363">
    <property type="entry name" value="MS_N_TIM-barrel_dom"/>
</dbReference>
<dbReference type="PANTHER" id="PTHR42902">
    <property type="entry name" value="MALATE SYNTHASE"/>
    <property type="match status" value="1"/>
</dbReference>
<dbReference type="InterPro" id="IPR001465">
    <property type="entry name" value="Malate_synthase_TIM"/>
</dbReference>
<dbReference type="GO" id="GO:0006097">
    <property type="term" value="P:glyoxylate cycle"/>
    <property type="evidence" value="ECO:0007669"/>
    <property type="project" value="InterPro"/>
</dbReference>
<accession>A0A7K1UJS6</accession>
<feature type="region of interest" description="Disordered" evidence="3">
    <location>
        <begin position="179"/>
        <end position="205"/>
    </location>
</feature>
<gene>
    <name evidence="5" type="ORF">GNZ21_10260</name>
</gene>
<dbReference type="InterPro" id="IPR011076">
    <property type="entry name" value="Malate_synth_sf"/>
</dbReference>
<evidence type="ECO:0000256" key="3">
    <source>
        <dbReference type="SAM" id="MobiDB-lite"/>
    </source>
</evidence>
<comment type="caution">
    <text evidence="5">The sequence shown here is derived from an EMBL/GenBank/DDBJ whole genome shotgun (WGS) entry which is preliminary data.</text>
</comment>
<name>A0A7K1UJS6_9MICC</name>
<keyword evidence="6" id="KW-1185">Reference proteome</keyword>
<dbReference type="SUPFAM" id="SSF51645">
    <property type="entry name" value="Malate synthase G"/>
    <property type="match status" value="1"/>
</dbReference>
<protein>
    <recommendedName>
        <fullName evidence="2">malate synthase</fullName>
        <ecNumber evidence="2">2.3.3.9</ecNumber>
    </recommendedName>
</protein>
<dbReference type="AlphaFoldDB" id="A0A7K1UJS6"/>
<evidence type="ECO:0000256" key="1">
    <source>
        <dbReference type="ARBA" id="ARBA00006394"/>
    </source>
</evidence>
<organism evidence="5 6">
    <name type="scientific">Nesterenkonia alkaliphila</name>
    <dbReference type="NCBI Taxonomy" id="1463631"/>
    <lineage>
        <taxon>Bacteria</taxon>
        <taxon>Bacillati</taxon>
        <taxon>Actinomycetota</taxon>
        <taxon>Actinomycetes</taxon>
        <taxon>Micrococcales</taxon>
        <taxon>Micrococcaceae</taxon>
        <taxon>Nesterenkonia</taxon>
    </lineage>
</organism>
<sequence>MSTMTAQESHRNQRRFAMTITSPETSQQFISLSGPEVPRQDELFTPGALEFLAALHQEFSVRLAALPDQQGGRTVSRDWALLVDQHLSEPPSSFISPQRLTRAQDKVLCHGAGISAGLVDFGLHIFRNAQRLLDDGRAPFVSLPGAETEEELQIWQELFIRAEQLLNLPDGTIRAIHLRPGEPDQDDDEDGQETTAGVLMPRISG</sequence>
<feature type="compositionally biased region" description="Acidic residues" evidence="3">
    <location>
        <begin position="183"/>
        <end position="192"/>
    </location>
</feature>
<dbReference type="InterPro" id="IPR006252">
    <property type="entry name" value="Malate_synthA"/>
</dbReference>
<comment type="similarity">
    <text evidence="1">Belongs to the malate synthase family.</text>
</comment>
<dbReference type="Gene3D" id="3.20.20.360">
    <property type="entry name" value="Malate synthase, domain 3"/>
    <property type="match status" value="1"/>
</dbReference>
<feature type="domain" description="Malate synthase TIM barrel" evidence="4">
    <location>
        <begin position="104"/>
        <end position="175"/>
    </location>
</feature>
<evidence type="ECO:0000259" key="4">
    <source>
        <dbReference type="Pfam" id="PF01274"/>
    </source>
</evidence>
<dbReference type="EC" id="2.3.3.9" evidence="2"/>
<dbReference type="EMBL" id="WRPM01000071">
    <property type="protein sequence ID" value="MVT26737.1"/>
    <property type="molecule type" value="Genomic_DNA"/>
</dbReference>
<dbReference type="GO" id="GO:0005737">
    <property type="term" value="C:cytoplasm"/>
    <property type="evidence" value="ECO:0007669"/>
    <property type="project" value="TreeGrafter"/>
</dbReference>
<reference evidence="5 6" key="1">
    <citation type="submission" date="2019-12" db="EMBL/GenBank/DDBJ databases">
        <title>Nesterenkonia muleiensis sp. nov., a novel actinobacterium isolated from sap of Populus euphratica.</title>
        <authorList>
            <person name="Wang R."/>
        </authorList>
    </citation>
    <scope>NUCLEOTIDE SEQUENCE [LARGE SCALE GENOMIC DNA]</scope>
    <source>
        <strain evidence="5 6">F10</strain>
    </source>
</reference>
<evidence type="ECO:0000256" key="2">
    <source>
        <dbReference type="ARBA" id="ARBA00012636"/>
    </source>
</evidence>